<dbReference type="Pfam" id="PF05119">
    <property type="entry name" value="Terminase_4"/>
    <property type="match status" value="1"/>
</dbReference>
<gene>
    <name evidence="2" type="ORF">FC64_GL000775</name>
</gene>
<evidence type="ECO:0000256" key="1">
    <source>
        <dbReference type="SAM" id="MobiDB-lite"/>
    </source>
</evidence>
<keyword evidence="3" id="KW-1185">Reference proteome</keyword>
<dbReference type="Proteomes" id="UP000051291">
    <property type="component" value="Unassembled WGS sequence"/>
</dbReference>
<comment type="caution">
    <text evidence="2">The sequence shown here is derived from an EMBL/GenBank/DDBJ whole genome shotgun (WGS) entry which is preliminary data.</text>
</comment>
<evidence type="ECO:0008006" key="4">
    <source>
        <dbReference type="Google" id="ProtNLM"/>
    </source>
</evidence>
<dbReference type="InterPro" id="IPR006448">
    <property type="entry name" value="Phage_term_ssu_P27"/>
</dbReference>
<feature type="compositionally biased region" description="Basic and acidic residues" evidence="1">
    <location>
        <begin position="9"/>
        <end position="37"/>
    </location>
</feature>
<dbReference type="RefSeq" id="WP_057906701.1">
    <property type="nucleotide sequence ID" value="NZ_AYYZ01000025.1"/>
</dbReference>
<evidence type="ECO:0000313" key="2">
    <source>
        <dbReference type="EMBL" id="KRM52349.1"/>
    </source>
</evidence>
<dbReference type="NCBIfam" id="TIGR01558">
    <property type="entry name" value="sm_term_P27"/>
    <property type="match status" value="1"/>
</dbReference>
<reference evidence="2 3" key="1">
    <citation type="journal article" date="2015" name="Genome Announc.">
        <title>Expanding the biotechnology potential of lactobacilli through comparative genomics of 213 strains and associated genera.</title>
        <authorList>
            <person name="Sun Z."/>
            <person name="Harris H.M."/>
            <person name="McCann A."/>
            <person name="Guo C."/>
            <person name="Argimon S."/>
            <person name="Zhang W."/>
            <person name="Yang X."/>
            <person name="Jeffery I.B."/>
            <person name="Cooney J.C."/>
            <person name="Kagawa T.F."/>
            <person name="Liu W."/>
            <person name="Song Y."/>
            <person name="Salvetti E."/>
            <person name="Wrobel A."/>
            <person name="Rasinkangas P."/>
            <person name="Parkhill J."/>
            <person name="Rea M.C."/>
            <person name="O'Sullivan O."/>
            <person name="Ritari J."/>
            <person name="Douillard F.P."/>
            <person name="Paul Ross R."/>
            <person name="Yang R."/>
            <person name="Briner A.E."/>
            <person name="Felis G.E."/>
            <person name="de Vos W.M."/>
            <person name="Barrangou R."/>
            <person name="Klaenhammer T.R."/>
            <person name="Caufield P.W."/>
            <person name="Cui Y."/>
            <person name="Zhang H."/>
            <person name="O'Toole P.W."/>
        </authorList>
    </citation>
    <scope>NUCLEOTIDE SEQUENCE [LARGE SCALE GENOMIC DNA]</scope>
    <source>
        <strain evidence="2 3">DSM 20653</strain>
    </source>
</reference>
<proteinExistence type="predicted"/>
<feature type="region of interest" description="Disordered" evidence="1">
    <location>
        <begin position="1"/>
        <end position="37"/>
    </location>
</feature>
<organism evidence="2 3">
    <name type="scientific">Ligilactobacillus araffinosus DSM 20653</name>
    <dbReference type="NCBI Taxonomy" id="1423820"/>
    <lineage>
        <taxon>Bacteria</taxon>
        <taxon>Bacillati</taxon>
        <taxon>Bacillota</taxon>
        <taxon>Bacilli</taxon>
        <taxon>Lactobacillales</taxon>
        <taxon>Lactobacillaceae</taxon>
        <taxon>Ligilactobacillus</taxon>
    </lineage>
</organism>
<sequence length="176" mass="19860">MARPPKLTTDSKDRKEQRERTENLIEKSKELSDITKTPPKELRGTIAGYAWSRLIPELEKMKFVKAPDKDILVLLCMNIQLYREAFESIKENGIQTKIFKTVVSPTTGEILSKDFQGFKKNTAVDTLTSATTKIESLSNKLGLSPVARASILEKVKSEEPTKKQSVKDLLFGDDEE</sequence>
<dbReference type="EMBL" id="AYYZ01000025">
    <property type="protein sequence ID" value="KRM52349.1"/>
    <property type="molecule type" value="Genomic_DNA"/>
</dbReference>
<feature type="region of interest" description="Disordered" evidence="1">
    <location>
        <begin position="157"/>
        <end position="176"/>
    </location>
</feature>
<feature type="compositionally biased region" description="Basic and acidic residues" evidence="1">
    <location>
        <begin position="157"/>
        <end position="166"/>
    </location>
</feature>
<dbReference type="PATRIC" id="fig|1423820.4.peg.788"/>
<accession>A0A0R1ZC83</accession>
<name>A0A0R1ZC83_9LACO</name>
<protein>
    <recommendedName>
        <fullName evidence="4">Phage terminase small subunit P27 family</fullName>
    </recommendedName>
</protein>
<dbReference type="STRING" id="1423820.FC64_GL000775"/>
<evidence type="ECO:0000313" key="3">
    <source>
        <dbReference type="Proteomes" id="UP000051291"/>
    </source>
</evidence>
<dbReference type="AlphaFoldDB" id="A0A0R1ZC83"/>